<feature type="chain" id="PRO_5043497749" description="Secreted protein" evidence="1">
    <location>
        <begin position="20"/>
        <end position="92"/>
    </location>
</feature>
<dbReference type="AlphaFoldDB" id="A0AAW1QAT2"/>
<sequence length="92" mass="10473">MRASHVAVAFAALTLLLEEQRPVLVVEALEDLQRQLQQLQAEKVPLDGALHLQQQQQLLTRLELPPLQRLLLDVEQLPAQLRQQVVLHYSPS</sequence>
<feature type="signal peptide" evidence="1">
    <location>
        <begin position="1"/>
        <end position="19"/>
    </location>
</feature>
<evidence type="ECO:0000313" key="2">
    <source>
        <dbReference type="EMBL" id="KAK9817519.1"/>
    </source>
</evidence>
<organism evidence="2 3">
    <name type="scientific">Apatococcus lobatus</name>
    <dbReference type="NCBI Taxonomy" id="904363"/>
    <lineage>
        <taxon>Eukaryota</taxon>
        <taxon>Viridiplantae</taxon>
        <taxon>Chlorophyta</taxon>
        <taxon>core chlorophytes</taxon>
        <taxon>Trebouxiophyceae</taxon>
        <taxon>Chlorellales</taxon>
        <taxon>Chlorellaceae</taxon>
        <taxon>Apatococcus</taxon>
    </lineage>
</organism>
<keyword evidence="1" id="KW-0732">Signal</keyword>
<keyword evidence="3" id="KW-1185">Reference proteome</keyword>
<dbReference type="Proteomes" id="UP001438707">
    <property type="component" value="Unassembled WGS sequence"/>
</dbReference>
<evidence type="ECO:0000256" key="1">
    <source>
        <dbReference type="SAM" id="SignalP"/>
    </source>
</evidence>
<evidence type="ECO:0000313" key="3">
    <source>
        <dbReference type="Proteomes" id="UP001438707"/>
    </source>
</evidence>
<name>A0AAW1QAT2_9CHLO</name>
<gene>
    <name evidence="2" type="ORF">WJX74_005130</name>
</gene>
<accession>A0AAW1QAT2</accession>
<comment type="caution">
    <text evidence="2">The sequence shown here is derived from an EMBL/GenBank/DDBJ whole genome shotgun (WGS) entry which is preliminary data.</text>
</comment>
<proteinExistence type="predicted"/>
<evidence type="ECO:0008006" key="4">
    <source>
        <dbReference type="Google" id="ProtNLM"/>
    </source>
</evidence>
<protein>
    <recommendedName>
        <fullName evidence="4">Secreted protein</fullName>
    </recommendedName>
</protein>
<dbReference type="EMBL" id="JALJOS010000066">
    <property type="protein sequence ID" value="KAK9817519.1"/>
    <property type="molecule type" value="Genomic_DNA"/>
</dbReference>
<reference evidence="2 3" key="1">
    <citation type="journal article" date="2024" name="Nat. Commun.">
        <title>Phylogenomics reveals the evolutionary origins of lichenization in chlorophyte algae.</title>
        <authorList>
            <person name="Puginier C."/>
            <person name="Libourel C."/>
            <person name="Otte J."/>
            <person name="Skaloud P."/>
            <person name="Haon M."/>
            <person name="Grisel S."/>
            <person name="Petersen M."/>
            <person name="Berrin J.G."/>
            <person name="Delaux P.M."/>
            <person name="Dal Grande F."/>
            <person name="Keller J."/>
        </authorList>
    </citation>
    <scope>NUCLEOTIDE SEQUENCE [LARGE SCALE GENOMIC DNA]</scope>
    <source>
        <strain evidence="2 3">SAG 2145</strain>
    </source>
</reference>